<sequence length="516" mass="57768">LNTLGLLGTMNGFKELTRQDAVKALANELDFLSSGIPENMKMEKERFCQQMQAFLCLFKRYIETTKDIEWEKISLLPDNDLKSYSKLPKPTDPGIIKEQLNKLVVIKLNGGLGTSMGCTGPKSLISVRNDLTFLDLTIQQIENLNNTYGCNIPLVLMNSFNTQEETAKVLKKYQKVNVEIETFVQSMYPRLNRESLLPIVKQIDSNLLIGSKKSESFDQPAVDLSGWYPPGHGDVYRRFCDSGLAEKMRKAGKEWIFISNIDNLGACVDLNIINFLCSDPVNAPGFVMEVTDKTRADVKGGTLVGYEGRLRLLEIAQVPKEHVDEFTSVRKFRIFNTNNLWAKLSEVEELVRTDQMAMEIIRNPKTLDSGLNIIQLEEAAGAAIRNFKGAIGINVPRSRFLPVKTTSDLLLLMSNLYTLDNGRIMMSPKRSFPSVPLVKLGGEFKKVKDFLSRFANIPDLLELDHLTIAGNVFIGQNVSLKGTVIIIANHGEKICLPKGSQLENKIVSGNLHILDH</sequence>
<dbReference type="Gene3D" id="2.160.10.10">
    <property type="entry name" value="Hexapeptide repeat proteins"/>
    <property type="match status" value="1"/>
</dbReference>
<dbReference type="PANTHER" id="PTHR43511">
    <property type="match status" value="1"/>
</dbReference>
<reference evidence="12" key="1">
    <citation type="submission" date="2017-02" db="UniProtKB">
        <authorList>
            <consortium name="WormBaseParasite"/>
        </authorList>
    </citation>
    <scope>IDENTIFICATION</scope>
</reference>
<dbReference type="InterPro" id="IPR029044">
    <property type="entry name" value="Nucleotide-diphossugar_trans"/>
</dbReference>
<evidence type="ECO:0000256" key="6">
    <source>
        <dbReference type="ARBA" id="ARBA00022695"/>
    </source>
</evidence>
<feature type="binding site" evidence="10">
    <location>
        <position position="232"/>
    </location>
    <ligand>
        <name>substrate</name>
    </ligand>
</feature>
<feature type="binding site" evidence="11">
    <location>
        <position position="231"/>
    </location>
    <ligand>
        <name>UTP</name>
        <dbReference type="ChEBI" id="CHEBI:46398"/>
    </ligand>
</feature>
<dbReference type="InterPro" id="IPR002618">
    <property type="entry name" value="UDPGP_fam"/>
</dbReference>
<dbReference type="InterPro" id="IPR016267">
    <property type="entry name" value="UDPGP_trans"/>
</dbReference>
<dbReference type="Gene3D" id="3.90.550.10">
    <property type="entry name" value="Spore Coat Polysaccharide Biosynthesis Protein SpsA, Chain A"/>
    <property type="match status" value="1"/>
</dbReference>
<proteinExistence type="inferred from homology"/>
<comment type="catalytic activity">
    <reaction evidence="8">
        <text>alpha-D-glucose 1-phosphate + UTP + H(+) = UDP-alpha-D-glucose + diphosphate</text>
        <dbReference type="Rhea" id="RHEA:19889"/>
        <dbReference type="ChEBI" id="CHEBI:15378"/>
        <dbReference type="ChEBI" id="CHEBI:33019"/>
        <dbReference type="ChEBI" id="CHEBI:46398"/>
        <dbReference type="ChEBI" id="CHEBI:58601"/>
        <dbReference type="ChEBI" id="CHEBI:58885"/>
        <dbReference type="EC" id="2.7.7.9"/>
    </reaction>
    <physiologicalReaction direction="left-to-right" evidence="8">
        <dbReference type="Rhea" id="RHEA:19890"/>
    </physiologicalReaction>
</comment>
<comment type="subunit">
    <text evidence="2">Homooctamer.</text>
</comment>
<dbReference type="FunFam" id="2.160.10.10:FF:000001">
    <property type="entry name" value="UTP--glucose-1-phosphate uridylyltransferase"/>
    <property type="match status" value="1"/>
</dbReference>
<dbReference type="FunFam" id="3.90.550.10:FF:000002">
    <property type="entry name" value="UTP--glucose-1-phosphate uridylyltransferase"/>
    <property type="match status" value="1"/>
</dbReference>
<dbReference type="Pfam" id="PF01704">
    <property type="entry name" value="UDPGP"/>
    <property type="match status" value="1"/>
</dbReference>
<evidence type="ECO:0000256" key="3">
    <source>
        <dbReference type="ARBA" id="ARBA00012415"/>
    </source>
</evidence>
<evidence type="ECO:0000256" key="4">
    <source>
        <dbReference type="ARBA" id="ARBA00019048"/>
    </source>
</evidence>
<comment type="similarity">
    <text evidence="1 9">Belongs to the UDPGP type 1 family.</text>
</comment>
<dbReference type="EC" id="2.7.7.9" evidence="3 9"/>
<evidence type="ECO:0000256" key="5">
    <source>
        <dbReference type="ARBA" id="ARBA00022679"/>
    </source>
</evidence>
<dbReference type="STRING" id="102285.A0A0R3T643"/>
<dbReference type="GO" id="GO:0006011">
    <property type="term" value="P:UDP-alpha-D-glucose metabolic process"/>
    <property type="evidence" value="ECO:0007669"/>
    <property type="project" value="UniProtKB-UniRule"/>
</dbReference>
<evidence type="ECO:0000313" key="12">
    <source>
        <dbReference type="WBParaSite" id="HNAJ_0000253101-mRNA-1"/>
    </source>
</evidence>
<evidence type="ECO:0000256" key="1">
    <source>
        <dbReference type="ARBA" id="ARBA00010401"/>
    </source>
</evidence>
<evidence type="ECO:0000256" key="7">
    <source>
        <dbReference type="ARBA" id="ARBA00023579"/>
    </source>
</evidence>
<protein>
    <recommendedName>
        <fullName evidence="4 9">UTP--glucose-1-phosphate uridylyltransferase</fullName>
        <ecNumber evidence="3 9">2.7.7.9</ecNumber>
    </recommendedName>
</protein>
<organism evidence="12">
    <name type="scientific">Rodentolepis nana</name>
    <name type="common">Dwarf tapeworm</name>
    <name type="synonym">Hymenolepis nana</name>
    <dbReference type="NCBI Taxonomy" id="102285"/>
    <lineage>
        <taxon>Eukaryota</taxon>
        <taxon>Metazoa</taxon>
        <taxon>Spiralia</taxon>
        <taxon>Lophotrochozoa</taxon>
        <taxon>Platyhelminthes</taxon>
        <taxon>Cestoda</taxon>
        <taxon>Eucestoda</taxon>
        <taxon>Cyclophyllidea</taxon>
        <taxon>Hymenolepididae</taxon>
        <taxon>Rodentolepis</taxon>
    </lineage>
</organism>
<feature type="binding site" evidence="11">
    <location>
        <position position="185"/>
    </location>
    <ligand>
        <name>UTP</name>
        <dbReference type="ChEBI" id="CHEBI:46398"/>
    </ligand>
</feature>
<keyword evidence="5 9" id="KW-0808">Transferase</keyword>
<dbReference type="GO" id="GO:0005978">
    <property type="term" value="P:glycogen biosynthetic process"/>
    <property type="evidence" value="ECO:0007669"/>
    <property type="project" value="UniProtKB-UniPathway"/>
</dbReference>
<evidence type="ECO:0000256" key="9">
    <source>
        <dbReference type="PIRNR" id="PIRNR000806"/>
    </source>
</evidence>
<feature type="binding site" evidence="11">
    <location>
        <position position="404"/>
    </location>
    <ligand>
        <name>UTP</name>
        <dbReference type="ChEBI" id="CHEBI:46398"/>
    </ligand>
</feature>
<name>A0A0R3T643_RODNA</name>
<evidence type="ECO:0000256" key="2">
    <source>
        <dbReference type="ARBA" id="ARBA00011823"/>
    </source>
</evidence>
<evidence type="ECO:0000256" key="8">
    <source>
        <dbReference type="ARBA" id="ARBA00047432"/>
    </source>
</evidence>
<dbReference type="GO" id="GO:0003983">
    <property type="term" value="F:UTP:glucose-1-phosphate uridylyltransferase activity"/>
    <property type="evidence" value="ECO:0007669"/>
    <property type="project" value="UniProtKB-EC"/>
</dbReference>
<dbReference type="SUPFAM" id="SSF53448">
    <property type="entry name" value="Nucleotide-diphospho-sugar transferases"/>
    <property type="match status" value="1"/>
</dbReference>
<evidence type="ECO:0000256" key="11">
    <source>
        <dbReference type="PIRSR" id="PIRSR000806-2"/>
    </source>
</evidence>
<feature type="binding site" evidence="11">
    <location>
        <position position="122"/>
    </location>
    <ligand>
        <name>UTP</name>
        <dbReference type="ChEBI" id="CHEBI:46398"/>
    </ligand>
</feature>
<dbReference type="PIRSF" id="PIRSF000806">
    <property type="entry name" value="UDPGP"/>
    <property type="match status" value="1"/>
</dbReference>
<dbReference type="CDD" id="cd00897">
    <property type="entry name" value="UGPase_euk"/>
    <property type="match status" value="1"/>
</dbReference>
<evidence type="ECO:0000256" key="10">
    <source>
        <dbReference type="PIRSR" id="PIRSR000806-1"/>
    </source>
</evidence>
<dbReference type="AlphaFoldDB" id="A0A0R3T643"/>
<comment type="function">
    <text evidence="7">UTP--glucose-1-phosphate uridylyltransferase catalyzing the conversion of glucose-1-phosphate into UDP-glucose, a crucial precursor for the production of glycogen.</text>
</comment>
<dbReference type="WBParaSite" id="HNAJ_0000253101-mRNA-1">
    <property type="protein sequence ID" value="HNAJ_0000253101-mRNA-1"/>
    <property type="gene ID" value="HNAJ_0000253101"/>
</dbReference>
<keyword evidence="6 9" id="KW-0548">Nucleotidyltransferase</keyword>
<accession>A0A0R3T643</accession>
<feature type="binding site" evidence="11">
    <location>
        <position position="262"/>
    </location>
    <ligand>
        <name>UTP</name>
        <dbReference type="ChEBI" id="CHEBI:46398"/>
    </ligand>
</feature>
<dbReference type="UniPathway" id="UPA00164"/>